<dbReference type="EMBL" id="BAOS01000004">
    <property type="protein sequence ID" value="GAX59867.1"/>
    <property type="molecule type" value="Genomic_DNA"/>
</dbReference>
<dbReference type="PANTHER" id="PTHR33933:SF1">
    <property type="entry name" value="PROTEIN ADENYLYLTRANSFERASE MNTA-RELATED"/>
    <property type="match status" value="1"/>
</dbReference>
<protein>
    <submittedName>
        <fullName evidence="2">Nucleotidyltransferase</fullName>
    </submittedName>
</protein>
<dbReference type="Pfam" id="PF01909">
    <property type="entry name" value="NTP_transf_2"/>
    <property type="match status" value="1"/>
</dbReference>
<evidence type="ECO:0000313" key="2">
    <source>
        <dbReference type="EMBL" id="GAX59867.1"/>
    </source>
</evidence>
<name>A0A286TVD7_9BACT</name>
<feature type="domain" description="Polymerase nucleotidyl transferase" evidence="1">
    <location>
        <begin position="13"/>
        <end position="105"/>
    </location>
</feature>
<dbReference type="InterPro" id="IPR002934">
    <property type="entry name" value="Polymerase_NTP_transf_dom"/>
</dbReference>
<dbReference type="InterPro" id="IPR052548">
    <property type="entry name" value="Type_VII_TA_antitoxin"/>
</dbReference>
<dbReference type="Proteomes" id="UP000218542">
    <property type="component" value="Unassembled WGS sequence"/>
</dbReference>
<gene>
    <name evidence="2" type="ORF">SCALIN_C04_0355</name>
</gene>
<evidence type="ECO:0000259" key="1">
    <source>
        <dbReference type="Pfam" id="PF01909"/>
    </source>
</evidence>
<keyword evidence="2" id="KW-0808">Transferase</keyword>
<proteinExistence type="predicted"/>
<dbReference type="GO" id="GO:0016779">
    <property type="term" value="F:nucleotidyltransferase activity"/>
    <property type="evidence" value="ECO:0007669"/>
    <property type="project" value="InterPro"/>
</dbReference>
<reference evidence="3" key="1">
    <citation type="journal article" date="2017" name="Environ. Microbiol. Rep.">
        <title>Genetic Diversity of Marine Anaerobic Ammonium-Oxidizing Bacteria as Revealed by Genomic and Proteomic Analyses of 'Candidatus Scalindua japonica'.</title>
        <authorList>
            <person name="Oshiki M."/>
            <person name="Mizuto K."/>
            <person name="Kimura Z."/>
            <person name="Kindaichi T."/>
            <person name="Satoh H."/>
            <person name="Okabe S."/>
        </authorList>
    </citation>
    <scope>NUCLEOTIDE SEQUENCE [LARGE SCALE GENOMIC DNA]</scope>
    <source>
        <strain evidence="3">husup-a2</strain>
    </source>
</reference>
<comment type="caution">
    <text evidence="2">The sequence shown here is derived from an EMBL/GenBank/DDBJ whole genome shotgun (WGS) entry which is preliminary data.</text>
</comment>
<keyword evidence="3" id="KW-1185">Reference proteome</keyword>
<dbReference type="RefSeq" id="WP_096892993.1">
    <property type="nucleotide sequence ID" value="NZ_BAOS01000004.1"/>
</dbReference>
<organism evidence="2 3">
    <name type="scientific">Candidatus Scalindua japonica</name>
    <dbReference type="NCBI Taxonomy" id="1284222"/>
    <lineage>
        <taxon>Bacteria</taxon>
        <taxon>Pseudomonadati</taxon>
        <taxon>Planctomycetota</taxon>
        <taxon>Candidatus Brocadiia</taxon>
        <taxon>Candidatus Brocadiales</taxon>
        <taxon>Candidatus Scalinduaceae</taxon>
        <taxon>Candidatus Scalindua</taxon>
    </lineage>
</organism>
<dbReference type="OrthoDB" id="463845at2"/>
<accession>A0A286TVD7</accession>
<evidence type="ECO:0000313" key="3">
    <source>
        <dbReference type="Proteomes" id="UP000218542"/>
    </source>
</evidence>
<dbReference type="AlphaFoldDB" id="A0A286TVD7"/>
<dbReference type="SUPFAM" id="SSF81301">
    <property type="entry name" value="Nucleotidyltransferase"/>
    <property type="match status" value="1"/>
</dbReference>
<dbReference type="InterPro" id="IPR043519">
    <property type="entry name" value="NT_sf"/>
</dbReference>
<sequence>MERTIKKKDLEIVEKFRELVSQKVKVHELRVFGSRARGDAVAESDLDVLVVVVNDLDHLIERYISDCAWEAGFPEDIVVMPVAISIDAIKNSPIRKSVFIRKVYHEGIAV</sequence>
<dbReference type="Gene3D" id="3.30.460.10">
    <property type="entry name" value="Beta Polymerase, domain 2"/>
    <property type="match status" value="1"/>
</dbReference>
<dbReference type="PANTHER" id="PTHR33933">
    <property type="entry name" value="NUCLEOTIDYLTRANSFERASE"/>
    <property type="match status" value="1"/>
</dbReference>